<dbReference type="Gene3D" id="2.40.170.20">
    <property type="entry name" value="TonB-dependent receptor, beta-barrel domain"/>
    <property type="match status" value="1"/>
</dbReference>
<accession>A0ABX7QR76</accession>
<evidence type="ECO:0000259" key="13">
    <source>
        <dbReference type="Pfam" id="PF00593"/>
    </source>
</evidence>
<keyword evidence="5 10" id="KW-0812">Transmembrane</keyword>
<feature type="chain" id="PRO_5046169807" evidence="12">
    <location>
        <begin position="24"/>
        <end position="723"/>
    </location>
</feature>
<evidence type="ECO:0000256" key="9">
    <source>
        <dbReference type="ARBA" id="ARBA00023237"/>
    </source>
</evidence>
<dbReference type="InterPro" id="IPR000531">
    <property type="entry name" value="Beta-barrel_TonB"/>
</dbReference>
<dbReference type="EMBL" id="CP071503">
    <property type="protein sequence ID" value="QSX33532.1"/>
    <property type="molecule type" value="Genomic_DNA"/>
</dbReference>
<dbReference type="InterPro" id="IPR037066">
    <property type="entry name" value="Plug_dom_sf"/>
</dbReference>
<keyword evidence="12" id="KW-0732">Signal</keyword>
<comment type="similarity">
    <text evidence="2 10 11">Belongs to the TonB-dependent receptor family.</text>
</comment>
<evidence type="ECO:0000256" key="11">
    <source>
        <dbReference type="RuleBase" id="RU003357"/>
    </source>
</evidence>
<evidence type="ECO:0000256" key="6">
    <source>
        <dbReference type="ARBA" id="ARBA00023077"/>
    </source>
</evidence>
<proteinExistence type="inferred from homology"/>
<dbReference type="NCBIfam" id="TIGR01783">
    <property type="entry name" value="TonB-siderophor"/>
    <property type="match status" value="1"/>
</dbReference>
<evidence type="ECO:0000256" key="12">
    <source>
        <dbReference type="SAM" id="SignalP"/>
    </source>
</evidence>
<dbReference type="RefSeq" id="WP_207354751.1">
    <property type="nucleotide sequence ID" value="NZ_CP071503.1"/>
</dbReference>
<keyword evidence="4 10" id="KW-1134">Transmembrane beta strand</keyword>
<dbReference type="SUPFAM" id="SSF56935">
    <property type="entry name" value="Porins"/>
    <property type="match status" value="1"/>
</dbReference>
<comment type="subcellular location">
    <subcellularLocation>
        <location evidence="1 10">Cell outer membrane</location>
        <topology evidence="1 10">Multi-pass membrane protein</topology>
    </subcellularLocation>
</comment>
<evidence type="ECO:0000256" key="1">
    <source>
        <dbReference type="ARBA" id="ARBA00004571"/>
    </source>
</evidence>
<evidence type="ECO:0000259" key="14">
    <source>
        <dbReference type="Pfam" id="PF07715"/>
    </source>
</evidence>
<dbReference type="InterPro" id="IPR036942">
    <property type="entry name" value="Beta-barrel_TonB_sf"/>
</dbReference>
<keyword evidence="7 10" id="KW-0472">Membrane</keyword>
<keyword evidence="16" id="KW-1185">Reference proteome</keyword>
<protein>
    <submittedName>
        <fullName evidence="15">TonB-dependent siderophore receptor</fullName>
    </submittedName>
</protein>
<dbReference type="Proteomes" id="UP000662770">
    <property type="component" value="Chromosome"/>
</dbReference>
<feature type="domain" description="TonB-dependent receptor plug" evidence="14">
    <location>
        <begin position="59"/>
        <end position="159"/>
    </location>
</feature>
<evidence type="ECO:0000256" key="10">
    <source>
        <dbReference type="PROSITE-ProRule" id="PRU01360"/>
    </source>
</evidence>
<evidence type="ECO:0000313" key="15">
    <source>
        <dbReference type="EMBL" id="QSX33532.1"/>
    </source>
</evidence>
<dbReference type="PROSITE" id="PS52016">
    <property type="entry name" value="TONB_DEPENDENT_REC_3"/>
    <property type="match status" value="1"/>
</dbReference>
<dbReference type="InterPro" id="IPR010105">
    <property type="entry name" value="TonB_sidphr_rcpt"/>
</dbReference>
<gene>
    <name evidence="15" type="ORF">JYB87_17780</name>
</gene>
<keyword evidence="6 11" id="KW-0798">TonB box</keyword>
<keyword evidence="8 15" id="KW-0675">Receptor</keyword>
<evidence type="ECO:0000256" key="3">
    <source>
        <dbReference type="ARBA" id="ARBA00022448"/>
    </source>
</evidence>
<organism evidence="15 16">
    <name type="scientific">Shewanella avicenniae</name>
    <dbReference type="NCBI Taxonomy" id="2814294"/>
    <lineage>
        <taxon>Bacteria</taxon>
        <taxon>Pseudomonadati</taxon>
        <taxon>Pseudomonadota</taxon>
        <taxon>Gammaproteobacteria</taxon>
        <taxon>Alteromonadales</taxon>
        <taxon>Shewanellaceae</taxon>
        <taxon>Shewanella</taxon>
    </lineage>
</organism>
<dbReference type="Pfam" id="PF00593">
    <property type="entry name" value="TonB_dep_Rec_b-barrel"/>
    <property type="match status" value="1"/>
</dbReference>
<reference evidence="15 16" key="1">
    <citation type="submission" date="2021-03" db="EMBL/GenBank/DDBJ databases">
        <title>Novel species identification of genus Shewanella.</title>
        <authorList>
            <person name="Liu G."/>
            <person name="Zhang Q."/>
        </authorList>
    </citation>
    <scope>NUCLEOTIDE SEQUENCE [LARGE SCALE GENOMIC DNA]</scope>
    <source>
        <strain evidence="15 16">FJAT-51800</strain>
    </source>
</reference>
<sequence length="723" mass="79303">MRYAHLPLAAAITAALYPTVTLAAETATDVNPSIEKITVIGKYTVSKTIDTATGLGLTLRETPQSVSIITDERIRDQALNTVVDVVNNSVGLSSSKTDNVRNGFSARGFAIQNYQIDGVPLSWSLGGDAGETVSDVALYERVEVVRGATGLLTGAGDPSASINLVRKHADATELSGYLQFDVGSWDKKQMTADVGSKLNSDGTVRGRIVAKYVDNDSFQQYYQDHKTILYGVVDADISTSTLLRVGAVYNNNDPHGAMWGGLPAVFADGSSTDWDVATTTGADWTRWESTNKNLFANINHLFSNGWQLVANYNRMEYESASRLIYMSGALDETSGTGLSGQRYNSHAENNSNNFDLQLKGDYELFSRSHEFVMGALYSKQKGYTDTHEPTPIAGGGFYDAHVIDNFYSWQQGNTFGEPSWSDTATRSQDLSTEQKGFYAATRLAITDELKLIAGGRISSWNREGISWGDVNFGNSGEFVPYVGALYDLSEQHRVYASFTEIFNPQNAKDANGDLLDPLQGKAYEIGLKSSFFDDRLHTSVALFKIDQDNLAQNDTSFVPTPEQLANNITSASIAIQGTESTGFEVEVVGEPTEGWNISAGYSQFHAEDAAGKRVQTDAPQQQFKLFTTYQLQQLLPQLTIGGGVNWQSNAYSDSGSVLIEQGSYALVDLMARYDINDHLDLQLNVENLLDKQYYAYMAASTLPYSVYHYGTPRNVTLSVKYRF</sequence>
<dbReference type="InterPro" id="IPR039426">
    <property type="entry name" value="TonB-dep_rcpt-like"/>
</dbReference>
<evidence type="ECO:0000256" key="2">
    <source>
        <dbReference type="ARBA" id="ARBA00009810"/>
    </source>
</evidence>
<dbReference type="Pfam" id="PF07715">
    <property type="entry name" value="Plug"/>
    <property type="match status" value="1"/>
</dbReference>
<dbReference type="PANTHER" id="PTHR32552:SF74">
    <property type="entry name" value="HYDROXAMATE SIDEROPHORE RECEPTOR FHUE"/>
    <property type="match status" value="1"/>
</dbReference>
<name>A0ABX7QR76_9GAMM</name>
<evidence type="ECO:0000256" key="5">
    <source>
        <dbReference type="ARBA" id="ARBA00022692"/>
    </source>
</evidence>
<evidence type="ECO:0000256" key="4">
    <source>
        <dbReference type="ARBA" id="ARBA00022452"/>
    </source>
</evidence>
<dbReference type="Gene3D" id="2.170.130.10">
    <property type="entry name" value="TonB-dependent receptor, plug domain"/>
    <property type="match status" value="1"/>
</dbReference>
<dbReference type="InterPro" id="IPR012910">
    <property type="entry name" value="Plug_dom"/>
</dbReference>
<feature type="domain" description="TonB-dependent receptor-like beta-barrel" evidence="13">
    <location>
        <begin position="249"/>
        <end position="688"/>
    </location>
</feature>
<dbReference type="CDD" id="cd01347">
    <property type="entry name" value="ligand_gated_channel"/>
    <property type="match status" value="1"/>
</dbReference>
<keyword evidence="9 10" id="KW-0998">Cell outer membrane</keyword>
<feature type="signal peptide" evidence="12">
    <location>
        <begin position="1"/>
        <end position="23"/>
    </location>
</feature>
<evidence type="ECO:0000256" key="8">
    <source>
        <dbReference type="ARBA" id="ARBA00023170"/>
    </source>
</evidence>
<keyword evidence="3 10" id="KW-0813">Transport</keyword>
<evidence type="ECO:0000313" key="16">
    <source>
        <dbReference type="Proteomes" id="UP000662770"/>
    </source>
</evidence>
<evidence type="ECO:0000256" key="7">
    <source>
        <dbReference type="ARBA" id="ARBA00023136"/>
    </source>
</evidence>
<dbReference type="PANTHER" id="PTHR32552">
    <property type="entry name" value="FERRICHROME IRON RECEPTOR-RELATED"/>
    <property type="match status" value="1"/>
</dbReference>